<reference evidence="3 4" key="1">
    <citation type="submission" date="2018-08" db="EMBL/GenBank/DDBJ databases">
        <title>A genome reference for cultivated species of the human gut microbiota.</title>
        <authorList>
            <person name="Zou Y."/>
            <person name="Xue W."/>
            <person name="Luo G."/>
        </authorList>
    </citation>
    <scope>NUCLEOTIDE SEQUENCE [LARGE SCALE GENOMIC DNA]</scope>
    <source>
        <strain evidence="3 4">AF26-4BH</strain>
    </source>
</reference>
<protein>
    <submittedName>
        <fullName evidence="3">DUF3850 domain-containing protein</fullName>
    </submittedName>
</protein>
<feature type="domain" description="DUF3850" evidence="2">
    <location>
        <begin position="235"/>
        <end position="299"/>
    </location>
</feature>
<feature type="compositionally biased region" description="Basic and acidic residues" evidence="1">
    <location>
        <begin position="175"/>
        <end position="193"/>
    </location>
</feature>
<comment type="caution">
    <text evidence="3">The sequence shown here is derived from an EMBL/GenBank/DDBJ whole genome shotgun (WGS) entry which is preliminary data.</text>
</comment>
<dbReference type="InterPro" id="IPR039440">
    <property type="entry name" value="DUF3850"/>
</dbReference>
<evidence type="ECO:0000259" key="2">
    <source>
        <dbReference type="Pfam" id="PF12961"/>
    </source>
</evidence>
<dbReference type="RefSeq" id="WP_117531293.1">
    <property type="nucleotide sequence ID" value="NZ_JBKXRP010000034.1"/>
</dbReference>
<feature type="compositionally biased region" description="Basic and acidic residues" evidence="1">
    <location>
        <begin position="138"/>
        <end position="160"/>
    </location>
</feature>
<dbReference type="AlphaFoldDB" id="A0A3E3ILW7"/>
<accession>A0A3E3ILW7</accession>
<evidence type="ECO:0000256" key="1">
    <source>
        <dbReference type="SAM" id="MobiDB-lite"/>
    </source>
</evidence>
<name>A0A3E3ILW7_9FIRM</name>
<feature type="region of interest" description="Disordered" evidence="1">
    <location>
        <begin position="128"/>
        <end position="221"/>
    </location>
</feature>
<proteinExistence type="predicted"/>
<dbReference type="OrthoDB" id="2062779at2"/>
<dbReference type="Pfam" id="PF12961">
    <property type="entry name" value="DUF3850"/>
    <property type="match status" value="1"/>
</dbReference>
<dbReference type="EMBL" id="QVLU01000021">
    <property type="protein sequence ID" value="RGE68060.1"/>
    <property type="molecule type" value="Genomic_DNA"/>
</dbReference>
<dbReference type="Gene3D" id="2.30.130.30">
    <property type="entry name" value="Hypothetical protein"/>
    <property type="match status" value="1"/>
</dbReference>
<evidence type="ECO:0000313" key="3">
    <source>
        <dbReference type="EMBL" id="RGE68060.1"/>
    </source>
</evidence>
<feature type="compositionally biased region" description="Basic and acidic residues" evidence="1">
    <location>
        <begin position="203"/>
        <end position="221"/>
    </location>
</feature>
<dbReference type="Proteomes" id="UP000261166">
    <property type="component" value="Unassembled WGS sequence"/>
</dbReference>
<sequence length="314" mass="36291">MSKKSNFNLNQIINSRSVKKGEIDGQITLQDWMEWKEDIRNRLQETAENFVIIGYRLKQIRDSKMYEKEYSSLSAFALQEYGLSKDVVSRFIKINDRFSVDGNSMELKEEYKGYGYSKLQEMLSLTEEEEKQVSPEMTVKEIRQLKDTRSQEEQGIKESEESVMPNKVSEESGVQEEKDVKEPKEAAGVKEKVATSQPQPDKNSADDWKEKKPDPKPIELPKKDAIYREKAGKSLLKEITEGSRRYLVMKMRHKYRIGNTLILQEHDKGMPTGNIVKIQIAHMTDDSGGILPGYCVIGFLDFEMEKEEIENEVI</sequence>
<evidence type="ECO:0000313" key="4">
    <source>
        <dbReference type="Proteomes" id="UP000261166"/>
    </source>
</evidence>
<organism evidence="3 4">
    <name type="scientific">Eisenbergiella massiliensis</name>
    <dbReference type="NCBI Taxonomy" id="1720294"/>
    <lineage>
        <taxon>Bacteria</taxon>
        <taxon>Bacillati</taxon>
        <taxon>Bacillota</taxon>
        <taxon>Clostridia</taxon>
        <taxon>Lachnospirales</taxon>
        <taxon>Lachnospiraceae</taxon>
        <taxon>Eisenbergiella</taxon>
    </lineage>
</organism>
<gene>
    <name evidence="3" type="ORF">DWY69_20705</name>
</gene>